<dbReference type="GO" id="GO:0005634">
    <property type="term" value="C:nucleus"/>
    <property type="evidence" value="ECO:0007669"/>
    <property type="project" value="UniProtKB-SubCell"/>
</dbReference>
<evidence type="ECO:0000256" key="6">
    <source>
        <dbReference type="ARBA" id="ARBA00023163"/>
    </source>
</evidence>
<evidence type="ECO:0000256" key="2">
    <source>
        <dbReference type="ARBA" id="ARBA00022723"/>
    </source>
</evidence>
<accession>A0AA35Q4S1</accession>
<evidence type="ECO:0000256" key="7">
    <source>
        <dbReference type="ARBA" id="ARBA00023242"/>
    </source>
</evidence>
<reference evidence="8" key="1">
    <citation type="submission" date="2023-01" db="EMBL/GenBank/DDBJ databases">
        <authorList>
            <person name="Piombo E."/>
        </authorList>
    </citation>
    <scope>NUCLEOTIDE SEQUENCE</scope>
</reference>
<keyword evidence="4" id="KW-0805">Transcription regulation</keyword>
<evidence type="ECO:0000256" key="1">
    <source>
        <dbReference type="ARBA" id="ARBA00004123"/>
    </source>
</evidence>
<dbReference type="PANTHER" id="PTHR47782">
    <property type="entry name" value="ZN(II)2CYS6 TRANSCRIPTION FACTOR (EUROFUNG)-RELATED"/>
    <property type="match status" value="1"/>
</dbReference>
<dbReference type="GO" id="GO:0045944">
    <property type="term" value="P:positive regulation of transcription by RNA polymerase II"/>
    <property type="evidence" value="ECO:0007669"/>
    <property type="project" value="TreeGrafter"/>
</dbReference>
<keyword evidence="7" id="KW-0539">Nucleus</keyword>
<comment type="caution">
    <text evidence="8">The sequence shown here is derived from an EMBL/GenBank/DDBJ whole genome shotgun (WGS) entry which is preliminary data.</text>
</comment>
<evidence type="ECO:0000313" key="9">
    <source>
        <dbReference type="Proteomes" id="UP001160390"/>
    </source>
</evidence>
<gene>
    <name evidence="8" type="ORF">CCHLO57077_00018094</name>
</gene>
<keyword evidence="3" id="KW-0862">Zinc</keyword>
<evidence type="ECO:0000256" key="3">
    <source>
        <dbReference type="ARBA" id="ARBA00022833"/>
    </source>
</evidence>
<proteinExistence type="predicted"/>
<sequence>MAAAAGPSNQLKLKLKLNPPLFLVLIKEKIGNDIQINTGSLSGPERVAEARTPSLGVLADLNTPTIYDHEDYDMTRMLTSALMLDNDTLNIHPTKRFRQPMISSRLCDTRCNQNPIHGISKRAQGYYFERYFKHVSPMFPALVLSDLESTSQNANSGQEVDARKLCHLHLALAIGAIFLSSDSIMDSSAACQLWAANFDDGLFHDESEDTIRILILLTLFSLIEDGCGNSWQLELLIRSCVKLGLHSRPIDQSPSADFAMLFWSGCLDLWISYTLGLLVSI</sequence>
<keyword evidence="5" id="KW-0238">DNA-binding</keyword>
<keyword evidence="2" id="KW-0479">Metal-binding</keyword>
<keyword evidence="9" id="KW-1185">Reference proteome</keyword>
<evidence type="ECO:0000256" key="5">
    <source>
        <dbReference type="ARBA" id="ARBA00023125"/>
    </source>
</evidence>
<dbReference type="AlphaFoldDB" id="A0AA35Q4S1"/>
<dbReference type="Proteomes" id="UP001160390">
    <property type="component" value="Unassembled WGS sequence"/>
</dbReference>
<dbReference type="CDD" id="cd12148">
    <property type="entry name" value="fungal_TF_MHR"/>
    <property type="match status" value="1"/>
</dbReference>
<organism evidence="8 9">
    <name type="scientific">Clonostachys chloroleuca</name>
    <dbReference type="NCBI Taxonomy" id="1926264"/>
    <lineage>
        <taxon>Eukaryota</taxon>
        <taxon>Fungi</taxon>
        <taxon>Dikarya</taxon>
        <taxon>Ascomycota</taxon>
        <taxon>Pezizomycotina</taxon>
        <taxon>Sordariomycetes</taxon>
        <taxon>Hypocreomycetidae</taxon>
        <taxon>Hypocreales</taxon>
        <taxon>Bionectriaceae</taxon>
        <taxon>Clonostachys</taxon>
    </lineage>
</organism>
<dbReference type="InterPro" id="IPR052202">
    <property type="entry name" value="Yeast_MetPath_Reg"/>
</dbReference>
<dbReference type="GO" id="GO:0000981">
    <property type="term" value="F:DNA-binding transcription factor activity, RNA polymerase II-specific"/>
    <property type="evidence" value="ECO:0007669"/>
    <property type="project" value="TreeGrafter"/>
</dbReference>
<keyword evidence="6" id="KW-0804">Transcription</keyword>
<comment type="subcellular location">
    <subcellularLocation>
        <location evidence="1">Nucleus</location>
    </subcellularLocation>
</comment>
<evidence type="ECO:0008006" key="10">
    <source>
        <dbReference type="Google" id="ProtNLM"/>
    </source>
</evidence>
<dbReference type="PANTHER" id="PTHR47782:SF12">
    <property type="entry name" value="ZN(II)2CYS6 TRANSCRIPTION FACTOR (EUROFUNG)"/>
    <property type="match status" value="1"/>
</dbReference>
<dbReference type="GO" id="GO:0043565">
    <property type="term" value="F:sequence-specific DNA binding"/>
    <property type="evidence" value="ECO:0007669"/>
    <property type="project" value="TreeGrafter"/>
</dbReference>
<evidence type="ECO:0000313" key="8">
    <source>
        <dbReference type="EMBL" id="CAI6091682.1"/>
    </source>
</evidence>
<evidence type="ECO:0000256" key="4">
    <source>
        <dbReference type="ARBA" id="ARBA00023015"/>
    </source>
</evidence>
<dbReference type="GO" id="GO:0046872">
    <property type="term" value="F:metal ion binding"/>
    <property type="evidence" value="ECO:0007669"/>
    <property type="project" value="UniProtKB-KW"/>
</dbReference>
<name>A0AA35Q4S1_9HYPO</name>
<protein>
    <recommendedName>
        <fullName evidence="10">Transcription factor domain-containing protein</fullName>
    </recommendedName>
</protein>
<dbReference type="EMBL" id="CABFNP030001192">
    <property type="protein sequence ID" value="CAI6091682.1"/>
    <property type="molecule type" value="Genomic_DNA"/>
</dbReference>